<dbReference type="AlphaFoldDB" id="A0A9P4QJV6"/>
<protein>
    <submittedName>
        <fullName evidence="3">Aldo/keto reductase</fullName>
    </submittedName>
</protein>
<accession>A0A9P4QJV6</accession>
<comment type="caution">
    <text evidence="3">The sequence shown here is derived from an EMBL/GenBank/DDBJ whole genome shotgun (WGS) entry which is preliminary data.</text>
</comment>
<keyword evidence="4" id="KW-1185">Reference proteome</keyword>
<dbReference type="SUPFAM" id="SSF51430">
    <property type="entry name" value="NAD(P)-linked oxidoreductase"/>
    <property type="match status" value="1"/>
</dbReference>
<dbReference type="EMBL" id="ML996272">
    <property type="protein sequence ID" value="KAF2728642.1"/>
    <property type="molecule type" value="Genomic_DNA"/>
</dbReference>
<evidence type="ECO:0000313" key="4">
    <source>
        <dbReference type="Proteomes" id="UP000799444"/>
    </source>
</evidence>
<dbReference type="GO" id="GO:0016491">
    <property type="term" value="F:oxidoreductase activity"/>
    <property type="evidence" value="ECO:0007669"/>
    <property type="project" value="UniProtKB-KW"/>
</dbReference>
<dbReference type="PANTHER" id="PTHR43364">
    <property type="entry name" value="NADH-SPECIFIC METHYLGLYOXAL REDUCTASE-RELATED"/>
    <property type="match status" value="1"/>
</dbReference>
<dbReference type="InterPro" id="IPR050523">
    <property type="entry name" value="AKR_Detox_Biosynth"/>
</dbReference>
<dbReference type="PANTHER" id="PTHR43364:SF4">
    <property type="entry name" value="NAD(P)-LINKED OXIDOREDUCTASE SUPERFAMILY PROTEIN"/>
    <property type="match status" value="1"/>
</dbReference>
<dbReference type="InterPro" id="IPR023210">
    <property type="entry name" value="NADP_OxRdtase_dom"/>
</dbReference>
<proteinExistence type="predicted"/>
<evidence type="ECO:0000313" key="3">
    <source>
        <dbReference type="EMBL" id="KAF2728642.1"/>
    </source>
</evidence>
<evidence type="ECO:0000256" key="1">
    <source>
        <dbReference type="ARBA" id="ARBA00023002"/>
    </source>
</evidence>
<reference evidence="3" key="1">
    <citation type="journal article" date="2020" name="Stud. Mycol.">
        <title>101 Dothideomycetes genomes: a test case for predicting lifestyles and emergence of pathogens.</title>
        <authorList>
            <person name="Haridas S."/>
            <person name="Albert R."/>
            <person name="Binder M."/>
            <person name="Bloem J."/>
            <person name="Labutti K."/>
            <person name="Salamov A."/>
            <person name="Andreopoulos B."/>
            <person name="Baker S."/>
            <person name="Barry K."/>
            <person name="Bills G."/>
            <person name="Bluhm B."/>
            <person name="Cannon C."/>
            <person name="Castanera R."/>
            <person name="Culley D."/>
            <person name="Daum C."/>
            <person name="Ezra D."/>
            <person name="Gonzalez J."/>
            <person name="Henrissat B."/>
            <person name="Kuo A."/>
            <person name="Liang C."/>
            <person name="Lipzen A."/>
            <person name="Lutzoni F."/>
            <person name="Magnuson J."/>
            <person name="Mondo S."/>
            <person name="Nolan M."/>
            <person name="Ohm R."/>
            <person name="Pangilinan J."/>
            <person name="Park H.-J."/>
            <person name="Ramirez L."/>
            <person name="Alfaro M."/>
            <person name="Sun H."/>
            <person name="Tritt A."/>
            <person name="Yoshinaga Y."/>
            <person name="Zwiers L.-H."/>
            <person name="Turgeon B."/>
            <person name="Goodwin S."/>
            <person name="Spatafora J."/>
            <person name="Crous P."/>
            <person name="Grigoriev I."/>
        </authorList>
    </citation>
    <scope>NUCLEOTIDE SEQUENCE</scope>
    <source>
        <strain evidence="3">CBS 125425</strain>
    </source>
</reference>
<organism evidence="3 4">
    <name type="scientific">Polyplosphaeria fusca</name>
    <dbReference type="NCBI Taxonomy" id="682080"/>
    <lineage>
        <taxon>Eukaryota</taxon>
        <taxon>Fungi</taxon>
        <taxon>Dikarya</taxon>
        <taxon>Ascomycota</taxon>
        <taxon>Pezizomycotina</taxon>
        <taxon>Dothideomycetes</taxon>
        <taxon>Pleosporomycetidae</taxon>
        <taxon>Pleosporales</taxon>
        <taxon>Tetraplosphaeriaceae</taxon>
        <taxon>Polyplosphaeria</taxon>
    </lineage>
</organism>
<gene>
    <name evidence="3" type="ORF">EJ04DRAFT_590987</name>
</gene>
<evidence type="ECO:0000259" key="2">
    <source>
        <dbReference type="Pfam" id="PF00248"/>
    </source>
</evidence>
<dbReference type="Proteomes" id="UP000799444">
    <property type="component" value="Unassembled WGS sequence"/>
</dbReference>
<feature type="domain" description="NADP-dependent oxidoreductase" evidence="2">
    <location>
        <begin position="7"/>
        <end position="313"/>
    </location>
</feature>
<dbReference type="InterPro" id="IPR036812">
    <property type="entry name" value="NAD(P)_OxRdtase_dom_sf"/>
</dbReference>
<name>A0A9P4QJV6_9PLEO</name>
<sequence>MTPPAFIFGGGSLTEAWREDNMPALLSALEHANIKRIDSAAIYPYTAPGGADRLLGHCKASEKGFALDTKVLFYGDGSGTMAPEAIQKSLADSLEGLGVRKINTYYLHAPDPHTPLASQAASMHAAYLANSFSHLGLCNISPATLQAWLSIADEHGYVKPTVYQGQYNLLCRGYETQLFTLLKEHGIAFVAFSPLAGGFLTGKVTFAENADTLRGTRFEVSETNFGGMRYRGFYDNPVMNEALRRAAPVCAEKGLGLGEAAMRWLLYHSGLDGERGDGVVIGPNSLEQLEGYVKAMDAGRLPEDLAEALDALWDEGVEEAAASIIEY</sequence>
<dbReference type="OrthoDB" id="48988at2759"/>
<dbReference type="Pfam" id="PF00248">
    <property type="entry name" value="Aldo_ket_red"/>
    <property type="match status" value="1"/>
</dbReference>
<keyword evidence="1" id="KW-0560">Oxidoreductase</keyword>
<dbReference type="Gene3D" id="3.20.20.100">
    <property type="entry name" value="NADP-dependent oxidoreductase domain"/>
    <property type="match status" value="1"/>
</dbReference>